<dbReference type="InterPro" id="IPR016166">
    <property type="entry name" value="FAD-bd_PCMH"/>
</dbReference>
<dbReference type="PROSITE" id="PS00198">
    <property type="entry name" value="4FE4S_FER_1"/>
    <property type="match status" value="1"/>
</dbReference>
<evidence type="ECO:0000259" key="9">
    <source>
        <dbReference type="PROSITE" id="PS51387"/>
    </source>
</evidence>
<dbReference type="PANTHER" id="PTHR11748:SF119">
    <property type="entry name" value="D-2-HYDROXYGLUTARATE DEHYDROGENASE"/>
    <property type="match status" value="1"/>
</dbReference>
<comment type="cofactor">
    <cofactor evidence="1">
        <name>FAD</name>
        <dbReference type="ChEBI" id="CHEBI:57692"/>
    </cofactor>
</comment>
<dbReference type="InterPro" id="IPR036318">
    <property type="entry name" value="FAD-bd_PCMH-like_sf"/>
</dbReference>
<dbReference type="InterPro" id="IPR017900">
    <property type="entry name" value="4Fe4S_Fe_S_CS"/>
</dbReference>
<evidence type="ECO:0000259" key="8">
    <source>
        <dbReference type="PROSITE" id="PS51379"/>
    </source>
</evidence>
<dbReference type="RefSeq" id="WP_219936185.1">
    <property type="nucleotide sequence ID" value="NZ_JAGFNY010000002.1"/>
</dbReference>
<accession>A0ABS7DE10</accession>
<feature type="domain" description="FAD-binding PCMH-type" evidence="9">
    <location>
        <begin position="48"/>
        <end position="281"/>
    </location>
</feature>
<dbReference type="SUPFAM" id="SSF56176">
    <property type="entry name" value="FAD-binding/transporter-associated domain-like"/>
    <property type="match status" value="1"/>
</dbReference>
<dbReference type="Gene3D" id="3.30.70.2740">
    <property type="match status" value="1"/>
</dbReference>
<keyword evidence="3" id="KW-0479">Metal-binding</keyword>
<keyword evidence="2" id="KW-0285">Flavoprotein</keyword>
<keyword evidence="11" id="KW-1185">Reference proteome</keyword>
<dbReference type="InterPro" id="IPR006094">
    <property type="entry name" value="Oxid_FAD_bind_N"/>
</dbReference>
<feature type="domain" description="4Fe-4S ferredoxin-type" evidence="8">
    <location>
        <begin position="662"/>
        <end position="693"/>
    </location>
</feature>
<keyword evidence="6" id="KW-0408">Iron</keyword>
<sequence>MIPHISDLPNIEPMYKKYLDALKSSGFKGDIESAHASRLLVATDNSVYQKMPQGVIFPKDDDDVVIAMKLRNQSLYEKLIFTPRGGGTGTNGQSLNSGITIDCSRYMKSTSAFDADKREIYAQAGVIKDELNEFLKPYGLFFSPELSTSSRACLSGMISNDAAGQGSLRYGRTSCHIKDVTVVLKDGTKATLGPVSGDKLKHELNRDDFLGSIYRTVYSIVKDKRETIEEIFPKLNRFMTGYDLYNCYDPKTDTLNLARIICGAEGTLAVILGATLDLTVIPKVRELMVVKYENFDSALRHAVELIDAGVFSVETVDSRVLNLAKKDTVWDSVKEYIQEIEGHDIQGINIVEFNGNDEALEKAKLDKIFKIVNKRAKTFENGILGAQLAVTEKAVAAIYGMRKKAVGLLGAAAGDKKLVAFTEDTVVPPRNLADYIKEFRELLDSMNVTYGMFGHVDTGLMHVRPALDLTTDEDREKLVKISDGVVELVSKYQGQMWGEHGRGYRSVYGEKFFKSLYGAARTVKEAFDPQNIFNPGKICVPASNGTDELVKIDSLMRGDLDRTVPKTVRNAFKGAVSCNGNGQCFSYQTSALMCPSYRYTKNHIRSPKGYSELMREWMRLMSDRGVNIATEEVSIMTSLPNPLTFLRRVFNTIHSRGKDFSTEYLENISTCLSCKSCKSICPAHVNAADMNSRFLSLYYSRYLRPLMDILILNAEFTLPIMSKFPKLSNVILKNSLVKGIFKKVFGFVDIPLFSEVTFKEECRLNGFNILTASKAKASDDDVIIVTDPFTVCYEAHGLIQMANVIRALGYRVSFLRPYVNGKIKIIRGQRRSFVHFAAKQAARLDAIAKTKKALVGYDPALTICYRDEYTQLLGDARGDFNVLLPEEWLTQIMATKKFADNFEKIESKVKAVAATSAFSDPYYLFTHCTERALVTPAPVMWQNIMNRFSLNLIPVNVACCGMAGLFGHIAKNQDETYAVYNKNWKGQIAKRDFDHCLITGFSCRSQVHRMEGKEAVHPLFVLDDLLQEVLSDD</sequence>
<dbReference type="InterPro" id="IPR016164">
    <property type="entry name" value="FAD-linked_Oxase-like_C"/>
</dbReference>
<dbReference type="Gene3D" id="3.30.465.10">
    <property type="match status" value="1"/>
</dbReference>
<evidence type="ECO:0000256" key="7">
    <source>
        <dbReference type="ARBA" id="ARBA00023014"/>
    </source>
</evidence>
<evidence type="ECO:0000256" key="1">
    <source>
        <dbReference type="ARBA" id="ARBA00001974"/>
    </source>
</evidence>
<keyword evidence="5" id="KW-0560">Oxidoreductase</keyword>
<organism evidence="10 11">
    <name type="scientific">Succinivibrio faecicola</name>
    <dbReference type="NCBI Taxonomy" id="2820300"/>
    <lineage>
        <taxon>Bacteria</taxon>
        <taxon>Pseudomonadati</taxon>
        <taxon>Pseudomonadota</taxon>
        <taxon>Gammaproteobacteria</taxon>
        <taxon>Aeromonadales</taxon>
        <taxon>Succinivibrionaceae</taxon>
        <taxon>Succinivibrio</taxon>
    </lineage>
</organism>
<dbReference type="Pfam" id="PF02913">
    <property type="entry name" value="FAD-oxidase_C"/>
    <property type="match status" value="1"/>
</dbReference>
<dbReference type="Gene3D" id="1.10.45.10">
    <property type="entry name" value="Vanillyl-alcohol Oxidase, Chain A, domain 4"/>
    <property type="match status" value="1"/>
</dbReference>
<evidence type="ECO:0000313" key="11">
    <source>
        <dbReference type="Proteomes" id="UP000731465"/>
    </source>
</evidence>
<dbReference type="Proteomes" id="UP000731465">
    <property type="component" value="Unassembled WGS sequence"/>
</dbReference>
<dbReference type="InterPro" id="IPR004113">
    <property type="entry name" value="FAD-bd_oxidored_4_C"/>
</dbReference>
<evidence type="ECO:0000256" key="2">
    <source>
        <dbReference type="ARBA" id="ARBA00022630"/>
    </source>
</evidence>
<comment type="caution">
    <text evidence="10">The sequence shown here is derived from an EMBL/GenBank/DDBJ whole genome shotgun (WGS) entry which is preliminary data.</text>
</comment>
<dbReference type="InterPro" id="IPR017896">
    <property type="entry name" value="4Fe4S_Fe-S-bd"/>
</dbReference>
<keyword evidence="7" id="KW-0411">Iron-sulfur</keyword>
<dbReference type="InterPro" id="IPR016171">
    <property type="entry name" value="Vanillyl_alc_oxidase_C-sub2"/>
</dbReference>
<dbReference type="PROSITE" id="PS51387">
    <property type="entry name" value="FAD_PCMH"/>
    <property type="match status" value="1"/>
</dbReference>
<dbReference type="SUPFAM" id="SSF46548">
    <property type="entry name" value="alpha-helical ferredoxin"/>
    <property type="match status" value="1"/>
</dbReference>
<evidence type="ECO:0000256" key="5">
    <source>
        <dbReference type="ARBA" id="ARBA00023002"/>
    </source>
</evidence>
<evidence type="ECO:0000256" key="6">
    <source>
        <dbReference type="ARBA" id="ARBA00023004"/>
    </source>
</evidence>
<name>A0ABS7DE10_9GAMM</name>
<keyword evidence="4" id="KW-0274">FAD</keyword>
<dbReference type="PANTHER" id="PTHR11748">
    <property type="entry name" value="D-LACTATE DEHYDROGENASE"/>
    <property type="match status" value="1"/>
</dbReference>
<proteinExistence type="predicted"/>
<dbReference type="PROSITE" id="PS51379">
    <property type="entry name" value="4FE4S_FER_2"/>
    <property type="match status" value="1"/>
</dbReference>
<evidence type="ECO:0000313" key="10">
    <source>
        <dbReference type="EMBL" id="MBW7569542.1"/>
    </source>
</evidence>
<evidence type="ECO:0000256" key="4">
    <source>
        <dbReference type="ARBA" id="ARBA00022827"/>
    </source>
</evidence>
<dbReference type="Pfam" id="PF01565">
    <property type="entry name" value="FAD_binding_4"/>
    <property type="match status" value="1"/>
</dbReference>
<dbReference type="InterPro" id="IPR016169">
    <property type="entry name" value="FAD-bd_PCMH_sub2"/>
</dbReference>
<evidence type="ECO:0000256" key="3">
    <source>
        <dbReference type="ARBA" id="ARBA00022723"/>
    </source>
</evidence>
<reference evidence="10 11" key="1">
    <citation type="submission" date="2021-03" db="EMBL/GenBank/DDBJ databases">
        <title>Succinivibrio sp. nov. isolated from feces of cow.</title>
        <authorList>
            <person name="Choi J.-Y."/>
        </authorList>
    </citation>
    <scope>NUCLEOTIDE SEQUENCE [LARGE SCALE GENOMIC DNA]</scope>
    <source>
        <strain evidence="10 11">AGMB01872</strain>
    </source>
</reference>
<dbReference type="EMBL" id="JAGFNY010000002">
    <property type="protein sequence ID" value="MBW7569542.1"/>
    <property type="molecule type" value="Genomic_DNA"/>
</dbReference>
<protein>
    <submittedName>
        <fullName evidence="10">FAD-binding oxidoreductase</fullName>
    </submittedName>
</protein>
<dbReference type="SUPFAM" id="SSF55103">
    <property type="entry name" value="FAD-linked oxidases, C-terminal domain"/>
    <property type="match status" value="1"/>
</dbReference>
<gene>
    <name evidence="10" type="ORF">J5V48_01370</name>
</gene>